<sequence>MEYTHELKVRIKDGVATHGITGIPISSLNEARGGDPHCMAPVAVSTSTSIAPDSTTDLSTGSSFHECSTFAGPHSSIIIDGDHQEECYSSSRHVGGRTDPTNRSGKKTADHVERAGYLQPAHTTSSDIPHVPHIHMPNNATTRVKGPRTHAQPTPTSPSNARDSDGGRRLE</sequence>
<protein>
    <submittedName>
        <fullName evidence="2">Uncharacterized protein</fullName>
    </submittedName>
</protein>
<reference evidence="2" key="1">
    <citation type="journal article" date="2020" name="Stud. Mycol.">
        <title>101 Dothideomycetes genomes: a test case for predicting lifestyles and emergence of pathogens.</title>
        <authorList>
            <person name="Haridas S."/>
            <person name="Albert R."/>
            <person name="Binder M."/>
            <person name="Bloem J."/>
            <person name="Labutti K."/>
            <person name="Salamov A."/>
            <person name="Andreopoulos B."/>
            <person name="Baker S."/>
            <person name="Barry K."/>
            <person name="Bills G."/>
            <person name="Bluhm B."/>
            <person name="Cannon C."/>
            <person name="Castanera R."/>
            <person name="Culley D."/>
            <person name="Daum C."/>
            <person name="Ezra D."/>
            <person name="Gonzalez J."/>
            <person name="Henrissat B."/>
            <person name="Kuo A."/>
            <person name="Liang C."/>
            <person name="Lipzen A."/>
            <person name="Lutzoni F."/>
            <person name="Magnuson J."/>
            <person name="Mondo S."/>
            <person name="Nolan M."/>
            <person name="Ohm R."/>
            <person name="Pangilinan J."/>
            <person name="Park H.-J."/>
            <person name="Ramirez L."/>
            <person name="Alfaro M."/>
            <person name="Sun H."/>
            <person name="Tritt A."/>
            <person name="Yoshinaga Y."/>
            <person name="Zwiers L.-H."/>
            <person name="Turgeon B."/>
            <person name="Goodwin S."/>
            <person name="Spatafora J."/>
            <person name="Crous P."/>
            <person name="Grigoriev I."/>
        </authorList>
    </citation>
    <scope>NUCLEOTIDE SEQUENCE</scope>
    <source>
        <strain evidence="2">CBS 113389</strain>
    </source>
</reference>
<name>A0A6A6PGF7_9PEZI</name>
<accession>A0A6A6PGF7</accession>
<dbReference type="RefSeq" id="XP_033585595.1">
    <property type="nucleotide sequence ID" value="XM_033735738.1"/>
</dbReference>
<dbReference type="EMBL" id="MU001642">
    <property type="protein sequence ID" value="KAF2479025.1"/>
    <property type="molecule type" value="Genomic_DNA"/>
</dbReference>
<dbReference type="AlphaFoldDB" id="A0A6A6PGF7"/>
<feature type="compositionally biased region" description="Basic and acidic residues" evidence="1">
    <location>
        <begin position="162"/>
        <end position="171"/>
    </location>
</feature>
<feature type="compositionally biased region" description="Polar residues" evidence="1">
    <location>
        <begin position="151"/>
        <end position="161"/>
    </location>
</feature>
<evidence type="ECO:0000256" key="1">
    <source>
        <dbReference type="SAM" id="MobiDB-lite"/>
    </source>
</evidence>
<gene>
    <name evidence="2" type="ORF">BDY17DRAFT_313623</name>
</gene>
<organism evidence="2 3">
    <name type="scientific">Neohortaea acidophila</name>
    <dbReference type="NCBI Taxonomy" id="245834"/>
    <lineage>
        <taxon>Eukaryota</taxon>
        <taxon>Fungi</taxon>
        <taxon>Dikarya</taxon>
        <taxon>Ascomycota</taxon>
        <taxon>Pezizomycotina</taxon>
        <taxon>Dothideomycetes</taxon>
        <taxon>Dothideomycetidae</taxon>
        <taxon>Mycosphaerellales</taxon>
        <taxon>Teratosphaeriaceae</taxon>
        <taxon>Neohortaea</taxon>
    </lineage>
</organism>
<dbReference type="Proteomes" id="UP000799767">
    <property type="component" value="Unassembled WGS sequence"/>
</dbReference>
<evidence type="ECO:0000313" key="2">
    <source>
        <dbReference type="EMBL" id="KAF2479025.1"/>
    </source>
</evidence>
<evidence type="ECO:0000313" key="3">
    <source>
        <dbReference type="Proteomes" id="UP000799767"/>
    </source>
</evidence>
<dbReference type="GeneID" id="54476740"/>
<keyword evidence="3" id="KW-1185">Reference proteome</keyword>
<feature type="region of interest" description="Disordered" evidence="1">
    <location>
        <begin position="88"/>
        <end position="171"/>
    </location>
</feature>
<proteinExistence type="predicted"/>